<protein>
    <recommendedName>
        <fullName evidence="1">Death domain-containing protein</fullName>
    </recommendedName>
</protein>
<evidence type="ECO:0000259" key="1">
    <source>
        <dbReference type="PROSITE" id="PS50017"/>
    </source>
</evidence>
<comment type="caution">
    <text evidence="2">The sequence shown here is derived from an EMBL/GenBank/DDBJ whole genome shotgun (WGS) entry which is preliminary data.</text>
</comment>
<sequence>MLIITNLTDFEKKEGTIRVVSKFSGKSWEVVPTEASAEHQARILKLPSGNDNYQFLGLVVPDNISNEDHSNPHEVIIECAKSENVENTLQHLDSIGYNDGPAESAEFGVVDGEEIEIKFESNLYLKRLKRSLLKIKFYKHLQSNRYSEYLEVVSNVDQGADINYHGYLQYSVPPGRLSLPRTGSLVVYVPKPMEDMVRNFPYTLDVPVKALAKFIAWQLTCTNFNSTKWVKLGGYLTGCDTHLYHHICKTIDKKSTTAPQRERCEHYILYWANHHASTESDKVEKIIKSHHDPNMESDSDAHQFIKPYLPGKGIFSNDSLEKMAFAIAGEWESMAKKLGFTNDEINEIKNNQPLAVRQTLRMLDVWRLSDSAIQKGTDLVKNFLETAKSAQCGAKLLTIISRNIN</sequence>
<organism evidence="2 3">
    <name type="scientific">Mytilus galloprovincialis</name>
    <name type="common">Mediterranean mussel</name>
    <dbReference type="NCBI Taxonomy" id="29158"/>
    <lineage>
        <taxon>Eukaryota</taxon>
        <taxon>Metazoa</taxon>
        <taxon>Spiralia</taxon>
        <taxon>Lophotrochozoa</taxon>
        <taxon>Mollusca</taxon>
        <taxon>Bivalvia</taxon>
        <taxon>Autobranchia</taxon>
        <taxon>Pteriomorphia</taxon>
        <taxon>Mytilida</taxon>
        <taxon>Mytiloidea</taxon>
        <taxon>Mytilidae</taxon>
        <taxon>Mytilinae</taxon>
        <taxon>Mytilus</taxon>
    </lineage>
</organism>
<dbReference type="OrthoDB" id="6085938at2759"/>
<keyword evidence="3" id="KW-1185">Reference proteome</keyword>
<dbReference type="Proteomes" id="UP000596742">
    <property type="component" value="Unassembled WGS sequence"/>
</dbReference>
<dbReference type="InterPro" id="IPR000488">
    <property type="entry name" value="Death_dom"/>
</dbReference>
<dbReference type="Pfam" id="PF00531">
    <property type="entry name" value="Death"/>
    <property type="match status" value="1"/>
</dbReference>
<feature type="domain" description="Death" evidence="1">
    <location>
        <begin position="330"/>
        <end position="372"/>
    </location>
</feature>
<evidence type="ECO:0000313" key="3">
    <source>
        <dbReference type="Proteomes" id="UP000596742"/>
    </source>
</evidence>
<accession>A0A8B6E1W0</accession>
<dbReference type="InterPro" id="IPR011029">
    <property type="entry name" value="DEATH-like_dom_sf"/>
</dbReference>
<name>A0A8B6E1W0_MYTGA</name>
<dbReference type="CDD" id="cd01670">
    <property type="entry name" value="Death"/>
    <property type="match status" value="1"/>
</dbReference>
<gene>
    <name evidence="2" type="ORF">MGAL_10B045368</name>
</gene>
<dbReference type="EMBL" id="UYJE01004373">
    <property type="protein sequence ID" value="VDI27487.1"/>
    <property type="molecule type" value="Genomic_DNA"/>
</dbReference>
<reference evidence="2" key="1">
    <citation type="submission" date="2018-11" db="EMBL/GenBank/DDBJ databases">
        <authorList>
            <person name="Alioto T."/>
            <person name="Alioto T."/>
        </authorList>
    </citation>
    <scope>NUCLEOTIDE SEQUENCE</scope>
</reference>
<proteinExistence type="predicted"/>
<dbReference type="GO" id="GO:0007165">
    <property type="term" value="P:signal transduction"/>
    <property type="evidence" value="ECO:0007669"/>
    <property type="project" value="InterPro"/>
</dbReference>
<dbReference type="Gene3D" id="1.10.533.10">
    <property type="entry name" value="Death Domain, Fas"/>
    <property type="match status" value="1"/>
</dbReference>
<dbReference type="SUPFAM" id="SSF47986">
    <property type="entry name" value="DEATH domain"/>
    <property type="match status" value="1"/>
</dbReference>
<evidence type="ECO:0000313" key="2">
    <source>
        <dbReference type="EMBL" id="VDI27487.1"/>
    </source>
</evidence>
<dbReference type="AlphaFoldDB" id="A0A8B6E1W0"/>
<dbReference type="PROSITE" id="PS50017">
    <property type="entry name" value="DEATH_DOMAIN"/>
    <property type="match status" value="1"/>
</dbReference>